<feature type="region of interest" description="Disordered" evidence="1">
    <location>
        <begin position="55"/>
        <end position="82"/>
    </location>
</feature>
<dbReference type="Proteomes" id="UP000030108">
    <property type="component" value="Unassembled WGS sequence"/>
</dbReference>
<comment type="caution">
    <text evidence="2">The sequence shown here is derived from an EMBL/GenBank/DDBJ whole genome shotgun (WGS) entry which is preliminary data.</text>
</comment>
<sequence>MSCLHLWCIGRRVNMTARLREFRGVKGMTGRRLTNTEGLGRLVGMELGNAGAVQQHLEGDASPAHARSLRQGAGNNDRAEGSELVPLENIRAGRHALDVVAAGLGMAQTQY</sequence>
<organism evidence="2 3">
    <name type="scientific">Rhizoctonia solani AG-3 Rhs1AP</name>
    <dbReference type="NCBI Taxonomy" id="1086054"/>
    <lineage>
        <taxon>Eukaryota</taxon>
        <taxon>Fungi</taxon>
        <taxon>Dikarya</taxon>
        <taxon>Basidiomycota</taxon>
        <taxon>Agaricomycotina</taxon>
        <taxon>Agaricomycetes</taxon>
        <taxon>Cantharellales</taxon>
        <taxon>Ceratobasidiaceae</taxon>
        <taxon>Rhizoctonia</taxon>
    </lineage>
</organism>
<accession>X8JQM5</accession>
<dbReference type="EMBL" id="JATN01000311">
    <property type="protein sequence ID" value="EUC65506.1"/>
    <property type="molecule type" value="Genomic_DNA"/>
</dbReference>
<reference evidence="3" key="1">
    <citation type="journal article" date="2014" name="Genome Announc.">
        <title>Draft genome sequence of the plant-pathogenic soil fungus Rhizoctonia solani anastomosis group 3 strain Rhs1AP.</title>
        <authorList>
            <person name="Cubeta M.A."/>
            <person name="Thomas E."/>
            <person name="Dean R.A."/>
            <person name="Jabaji S."/>
            <person name="Neate S.M."/>
            <person name="Tavantzis S."/>
            <person name="Toda T."/>
            <person name="Vilgalys R."/>
            <person name="Bharathan N."/>
            <person name="Fedorova-Abrams N."/>
            <person name="Pakala S.B."/>
            <person name="Pakala S.M."/>
            <person name="Zafar N."/>
            <person name="Joardar V."/>
            <person name="Losada L."/>
            <person name="Nierman W.C."/>
        </authorList>
    </citation>
    <scope>NUCLEOTIDE SEQUENCE [LARGE SCALE GENOMIC DNA]</scope>
    <source>
        <strain evidence="3">AG-3</strain>
    </source>
</reference>
<dbReference type="AlphaFoldDB" id="X8JQM5"/>
<protein>
    <submittedName>
        <fullName evidence="2">Uncharacterized protein</fullName>
    </submittedName>
</protein>
<gene>
    <name evidence="2" type="ORF">RSOL_447020</name>
</gene>
<evidence type="ECO:0000256" key="1">
    <source>
        <dbReference type="SAM" id="MobiDB-lite"/>
    </source>
</evidence>
<proteinExistence type="predicted"/>
<evidence type="ECO:0000313" key="2">
    <source>
        <dbReference type="EMBL" id="EUC65506.1"/>
    </source>
</evidence>
<name>X8JQM5_9AGAM</name>
<evidence type="ECO:0000313" key="3">
    <source>
        <dbReference type="Proteomes" id="UP000030108"/>
    </source>
</evidence>